<dbReference type="Pfam" id="PF00498">
    <property type="entry name" value="FHA"/>
    <property type="match status" value="1"/>
</dbReference>
<feature type="compositionally biased region" description="Polar residues" evidence="1">
    <location>
        <begin position="129"/>
        <end position="140"/>
    </location>
</feature>
<keyword evidence="2" id="KW-0812">Transmembrane</keyword>
<feature type="compositionally biased region" description="Basic and acidic residues" evidence="1">
    <location>
        <begin position="166"/>
        <end position="217"/>
    </location>
</feature>
<dbReference type="SUPFAM" id="SSF49879">
    <property type="entry name" value="SMAD/FHA domain"/>
    <property type="match status" value="1"/>
</dbReference>
<proteinExistence type="predicted"/>
<evidence type="ECO:0000256" key="2">
    <source>
        <dbReference type="SAM" id="Phobius"/>
    </source>
</evidence>
<reference evidence="4 5" key="1">
    <citation type="submission" date="2019-02" db="EMBL/GenBank/DDBJ databases">
        <title>Isolation and identification of novel species under the genus Muribaculum.</title>
        <authorList>
            <person name="Miyake S."/>
            <person name="Ding Y."/>
            <person name="Low A."/>
            <person name="Soh M."/>
            <person name="Seedorf H."/>
        </authorList>
    </citation>
    <scope>NUCLEOTIDE SEQUENCE [LARGE SCALE GENOMIC DNA]</scope>
    <source>
        <strain evidence="4 5">TLL-A4</strain>
    </source>
</reference>
<dbReference type="InterPro" id="IPR000253">
    <property type="entry name" value="FHA_dom"/>
</dbReference>
<keyword evidence="2" id="KW-1133">Transmembrane helix</keyword>
<dbReference type="Proteomes" id="UP000297031">
    <property type="component" value="Chromosome"/>
</dbReference>
<keyword evidence="5" id="KW-1185">Reference proteome</keyword>
<dbReference type="OrthoDB" id="1082811at2"/>
<feature type="transmembrane region" description="Helical" evidence="2">
    <location>
        <begin position="89"/>
        <end position="111"/>
    </location>
</feature>
<feature type="region of interest" description="Disordered" evidence="1">
    <location>
        <begin position="129"/>
        <end position="225"/>
    </location>
</feature>
<evidence type="ECO:0000256" key="1">
    <source>
        <dbReference type="SAM" id="MobiDB-lite"/>
    </source>
</evidence>
<sequence>MKVITIGRDPECNIVLDDNLISRRHAVLRLHGTGKIEIIDYSSNGTFINGTRIVSNTPLKIHRKDAVSFAHAKTLDWSQIPDPSRKPRMIILIVFIASVLVTIAGIVVSHLPASKSDSGASQDIEVYENTEQPAQGNGNATAKPDGTTAQPEKPNQEEASSSDIKLAPDSRILNEVDRKKREQIEREKKKKEEEAKRKQEAEAKAKKEAEAAKAKKEAPRRRGTM</sequence>
<evidence type="ECO:0000313" key="4">
    <source>
        <dbReference type="EMBL" id="QCD34538.1"/>
    </source>
</evidence>
<dbReference type="KEGG" id="mgod:E7746_00890"/>
<dbReference type="InterPro" id="IPR008984">
    <property type="entry name" value="SMAD_FHA_dom_sf"/>
</dbReference>
<evidence type="ECO:0000313" key="5">
    <source>
        <dbReference type="Proteomes" id="UP000297031"/>
    </source>
</evidence>
<name>A0A4P7VMW7_9BACT</name>
<keyword evidence="2" id="KW-0472">Membrane</keyword>
<gene>
    <name evidence="4" type="ORF">E7746_00890</name>
</gene>
<accession>A0A4P7VMW7</accession>
<dbReference type="RefSeq" id="WP_136409546.1">
    <property type="nucleotide sequence ID" value="NZ_CP039393.1"/>
</dbReference>
<dbReference type="EMBL" id="CP039393">
    <property type="protein sequence ID" value="QCD34538.1"/>
    <property type="molecule type" value="Genomic_DNA"/>
</dbReference>
<organism evidence="4 5">
    <name type="scientific">Muribaculum gordoncarteri</name>
    <dbReference type="NCBI Taxonomy" id="2530390"/>
    <lineage>
        <taxon>Bacteria</taxon>
        <taxon>Pseudomonadati</taxon>
        <taxon>Bacteroidota</taxon>
        <taxon>Bacteroidia</taxon>
        <taxon>Bacteroidales</taxon>
        <taxon>Muribaculaceae</taxon>
        <taxon>Muribaculum</taxon>
    </lineage>
</organism>
<dbReference type="PROSITE" id="PS50006">
    <property type="entry name" value="FHA_DOMAIN"/>
    <property type="match status" value="1"/>
</dbReference>
<evidence type="ECO:0000259" key="3">
    <source>
        <dbReference type="PROSITE" id="PS50006"/>
    </source>
</evidence>
<feature type="domain" description="FHA" evidence="3">
    <location>
        <begin position="4"/>
        <end position="53"/>
    </location>
</feature>
<dbReference type="PANTHER" id="PTHR23308">
    <property type="entry name" value="NUCLEAR INHIBITOR OF PROTEIN PHOSPHATASE-1"/>
    <property type="match status" value="1"/>
</dbReference>
<protein>
    <submittedName>
        <fullName evidence="4">FHA domain-containing protein</fullName>
    </submittedName>
</protein>
<dbReference type="AlphaFoldDB" id="A0A4P7VMW7"/>
<dbReference type="CDD" id="cd00060">
    <property type="entry name" value="FHA"/>
    <property type="match status" value="1"/>
</dbReference>
<dbReference type="InterPro" id="IPR050923">
    <property type="entry name" value="Cell_Proc_Reg/RNA_Proc"/>
</dbReference>
<dbReference type="SMART" id="SM00240">
    <property type="entry name" value="FHA"/>
    <property type="match status" value="1"/>
</dbReference>
<dbReference type="Gene3D" id="2.60.200.20">
    <property type="match status" value="1"/>
</dbReference>